<dbReference type="SMART" id="SM00316">
    <property type="entry name" value="S1"/>
    <property type="match status" value="1"/>
</dbReference>
<dbReference type="SMART" id="SM00955">
    <property type="entry name" value="RNB"/>
    <property type="match status" value="1"/>
</dbReference>
<dbReference type="CDD" id="cd04471">
    <property type="entry name" value="S1_RNase_R"/>
    <property type="match status" value="1"/>
</dbReference>
<dbReference type="InterPro" id="IPR050180">
    <property type="entry name" value="RNR_Ribonuclease"/>
</dbReference>
<evidence type="ECO:0000256" key="2">
    <source>
        <dbReference type="ARBA" id="ARBA00004496"/>
    </source>
</evidence>
<accession>A0A1M7HGJ9</accession>
<keyword evidence="4 8" id="KW-0540">Nuclease</keyword>
<keyword evidence="7 8" id="KW-0694">RNA-binding</keyword>
<dbReference type="GO" id="GO:0003723">
    <property type="term" value="F:RNA binding"/>
    <property type="evidence" value="ECO:0007669"/>
    <property type="project" value="UniProtKB-UniRule"/>
</dbReference>
<name>A0A1M7HGJ9_9FIRM</name>
<sequence>MTEGEILAALDLDIKEADLLLKTLQSMEKEGLVVKNRKDRYGLPERMNLVVGHLEGNPKGYAFLIPDNPEMEDIYIGLENLNGAVHGDRVIVRPLFKPSEGRLEGEVVRILKRASTRIVGTIECGKQFAFVTPDDKRFYFDVFVPKSDTAGAKSGQKVVVSITRWPEGRRNPEGRVTEILGYEDEPGIDVLAVIKKYNLPMEFPEKVLRQAEQISEEITDEELKGRLDLRSEKIVTIDGEDAKDLDDAVSIKKIAGGYRLGVHIADVSYYVEEDTPLDKEARKRGCSVYLVDRVIPMLPPKLSNGICSLNPKVPRLTMSVIIDFDESARVKSYQITPSVIRTCERMTYTAVNKILEENDEETIKRYEYLLEDFKLMEELAAKLNRKRFERGSLDFNFEEAKVILDENGRPVEIRKEKRRTGERIIEEFMLAANEVIAEHIYWLKVPFVYRVHEIPDMEKMYALQEFLHNLGYSIKGIKNIKPKALQQILEAVKGKPEERVVNTVLLRSLKRARYSEENLGHFGLASHYYTHFTSPIRRYPDLVIHRILREQLEGKLDEGRMEYLNEVLGRIAKHSSERERIAEEAERETVELKMAEYMAGKIGEVFTGIISSVTPFGFFVELENTVEGLVHVSTLEDDFYRFDEKSITLRGERTKKVFKIGDRVKVRVARVNKNERQIDFIFEEKLD</sequence>
<evidence type="ECO:0000313" key="10">
    <source>
        <dbReference type="EMBL" id="SHM27579.1"/>
    </source>
</evidence>
<dbReference type="SMART" id="SM00357">
    <property type="entry name" value="CSP"/>
    <property type="match status" value="2"/>
</dbReference>
<dbReference type="InterPro" id="IPR003029">
    <property type="entry name" value="S1_domain"/>
</dbReference>
<evidence type="ECO:0000256" key="7">
    <source>
        <dbReference type="ARBA" id="ARBA00022884"/>
    </source>
</evidence>
<evidence type="ECO:0000259" key="9">
    <source>
        <dbReference type="PROSITE" id="PS50126"/>
    </source>
</evidence>
<dbReference type="Gene3D" id="2.40.50.140">
    <property type="entry name" value="Nucleic acid-binding proteins"/>
    <property type="match status" value="3"/>
</dbReference>
<dbReference type="InterPro" id="IPR004476">
    <property type="entry name" value="RNase_II/RNase_R"/>
</dbReference>
<evidence type="ECO:0000256" key="5">
    <source>
        <dbReference type="ARBA" id="ARBA00022801"/>
    </source>
</evidence>
<dbReference type="GO" id="GO:0008859">
    <property type="term" value="F:exoribonuclease II activity"/>
    <property type="evidence" value="ECO:0007669"/>
    <property type="project" value="UniProtKB-UniRule"/>
</dbReference>
<comment type="function">
    <text evidence="8">3'-5' exoribonuclease that releases 5'-nucleoside monophosphates and is involved in maturation of structured RNAs.</text>
</comment>
<dbReference type="PROSITE" id="PS01175">
    <property type="entry name" value="RIBONUCLEASE_II"/>
    <property type="match status" value="1"/>
</dbReference>
<comment type="similarity">
    <text evidence="8">Belongs to the RNR ribonuclease family. RNase R subfamily.</text>
</comment>
<dbReference type="Pfam" id="PF00773">
    <property type="entry name" value="RNB"/>
    <property type="match status" value="1"/>
</dbReference>
<evidence type="ECO:0000256" key="6">
    <source>
        <dbReference type="ARBA" id="ARBA00022839"/>
    </source>
</evidence>
<evidence type="ECO:0000256" key="4">
    <source>
        <dbReference type="ARBA" id="ARBA00022722"/>
    </source>
</evidence>
<dbReference type="PANTHER" id="PTHR23355:SF9">
    <property type="entry name" value="DIS3-LIKE EXONUCLEASE 2"/>
    <property type="match status" value="1"/>
</dbReference>
<keyword evidence="11" id="KW-1185">Reference proteome</keyword>
<dbReference type="HAMAP" id="MF_01895">
    <property type="entry name" value="RNase_R"/>
    <property type="match status" value="1"/>
</dbReference>
<dbReference type="NCBIfam" id="TIGR02063">
    <property type="entry name" value="RNase_R"/>
    <property type="match status" value="1"/>
</dbReference>
<dbReference type="EC" id="3.1.13.1" evidence="8"/>
<evidence type="ECO:0000256" key="8">
    <source>
        <dbReference type="HAMAP-Rule" id="MF_01895"/>
    </source>
</evidence>
<dbReference type="Proteomes" id="UP000184375">
    <property type="component" value="Unassembled WGS sequence"/>
</dbReference>
<dbReference type="Pfam" id="PF08206">
    <property type="entry name" value="OB_RNB"/>
    <property type="match status" value="1"/>
</dbReference>
<dbReference type="InterPro" id="IPR040476">
    <property type="entry name" value="CSD2"/>
</dbReference>
<evidence type="ECO:0000313" key="11">
    <source>
        <dbReference type="Proteomes" id="UP000184375"/>
    </source>
</evidence>
<comment type="catalytic activity">
    <reaction evidence="1 8">
        <text>Exonucleolytic cleavage in the 3'- to 5'-direction to yield nucleoside 5'-phosphates.</text>
        <dbReference type="EC" id="3.1.13.1"/>
    </reaction>
</comment>
<dbReference type="EMBL" id="FRCR01000003">
    <property type="protein sequence ID" value="SHM27579.1"/>
    <property type="molecule type" value="Genomic_DNA"/>
</dbReference>
<dbReference type="SUPFAM" id="SSF50249">
    <property type="entry name" value="Nucleic acid-binding proteins"/>
    <property type="match status" value="4"/>
</dbReference>
<proteinExistence type="inferred from homology"/>
<dbReference type="InterPro" id="IPR012340">
    <property type="entry name" value="NA-bd_OB-fold"/>
</dbReference>
<dbReference type="PANTHER" id="PTHR23355">
    <property type="entry name" value="RIBONUCLEASE"/>
    <property type="match status" value="1"/>
</dbReference>
<dbReference type="InterPro" id="IPR001900">
    <property type="entry name" value="RNase_II/R"/>
</dbReference>
<dbReference type="InterPro" id="IPR011805">
    <property type="entry name" value="RNase_R"/>
</dbReference>
<feature type="domain" description="S1 motif" evidence="9">
    <location>
        <begin position="603"/>
        <end position="683"/>
    </location>
</feature>
<evidence type="ECO:0000256" key="3">
    <source>
        <dbReference type="ARBA" id="ARBA00022490"/>
    </source>
</evidence>
<dbReference type="NCBIfam" id="TIGR00358">
    <property type="entry name" value="3_prime_RNase"/>
    <property type="match status" value="1"/>
</dbReference>
<dbReference type="InterPro" id="IPR013223">
    <property type="entry name" value="RNase_B_OB_dom"/>
</dbReference>
<dbReference type="AlphaFoldDB" id="A0A1M7HGJ9"/>
<gene>
    <name evidence="8" type="primary">rnr</name>
    <name evidence="10" type="ORF">SAMN05660826_00640</name>
</gene>
<organism evidence="10 11">
    <name type="scientific">Caldanaerovirga acetigignens</name>
    <dbReference type="NCBI Taxonomy" id="447595"/>
    <lineage>
        <taxon>Bacteria</taxon>
        <taxon>Bacillati</taxon>
        <taxon>Bacillota</taxon>
        <taxon>Clostridia</taxon>
        <taxon>Thermosediminibacterales</taxon>
        <taxon>Thermosediminibacteraceae</taxon>
        <taxon>Caldanaerovirga</taxon>
    </lineage>
</organism>
<evidence type="ECO:0000256" key="1">
    <source>
        <dbReference type="ARBA" id="ARBA00001849"/>
    </source>
</evidence>
<dbReference type="InterPro" id="IPR022966">
    <property type="entry name" value="RNase_II/R_CS"/>
</dbReference>
<keyword evidence="6 8" id="KW-0269">Exonuclease</keyword>
<dbReference type="Pfam" id="PF17876">
    <property type="entry name" value="CSD2"/>
    <property type="match status" value="1"/>
</dbReference>
<keyword evidence="5 8" id="KW-0378">Hydrolase</keyword>
<dbReference type="PROSITE" id="PS50126">
    <property type="entry name" value="S1"/>
    <property type="match status" value="1"/>
</dbReference>
<reference evidence="11" key="1">
    <citation type="submission" date="2016-11" db="EMBL/GenBank/DDBJ databases">
        <authorList>
            <person name="Varghese N."/>
            <person name="Submissions S."/>
        </authorList>
    </citation>
    <scope>NUCLEOTIDE SEQUENCE [LARGE SCALE GENOMIC DNA]</scope>
    <source>
        <strain evidence="11">DSM 18802</strain>
    </source>
</reference>
<dbReference type="Pfam" id="PF00575">
    <property type="entry name" value="S1"/>
    <property type="match status" value="1"/>
</dbReference>
<dbReference type="STRING" id="447595.SAMN05660826_00640"/>
<comment type="subcellular location">
    <subcellularLocation>
        <location evidence="2 8">Cytoplasm</location>
    </subcellularLocation>
</comment>
<keyword evidence="3 8" id="KW-0963">Cytoplasm</keyword>
<dbReference type="InterPro" id="IPR011129">
    <property type="entry name" value="CSD"/>
</dbReference>
<protein>
    <recommendedName>
        <fullName evidence="8">Ribonuclease R</fullName>
        <shortName evidence="8">RNase R</shortName>
        <ecNumber evidence="8">3.1.13.1</ecNumber>
    </recommendedName>
</protein>
<dbReference type="GO" id="GO:0006402">
    <property type="term" value="P:mRNA catabolic process"/>
    <property type="evidence" value="ECO:0007669"/>
    <property type="project" value="TreeGrafter"/>
</dbReference>
<dbReference type="GO" id="GO:0005829">
    <property type="term" value="C:cytosol"/>
    <property type="evidence" value="ECO:0007669"/>
    <property type="project" value="TreeGrafter"/>
</dbReference>